<gene>
    <name evidence="1" type="ORF">LMG24238_06862</name>
</gene>
<dbReference type="Proteomes" id="UP000494255">
    <property type="component" value="Unassembled WGS sequence"/>
</dbReference>
<name>A0A6J5CQC1_9BURK</name>
<dbReference type="Gene3D" id="1.25.40.10">
    <property type="entry name" value="Tetratricopeptide repeat domain"/>
    <property type="match status" value="1"/>
</dbReference>
<dbReference type="EMBL" id="CADIKC010000015">
    <property type="protein sequence ID" value="CAB3742298.1"/>
    <property type="molecule type" value="Genomic_DNA"/>
</dbReference>
<evidence type="ECO:0000313" key="1">
    <source>
        <dbReference type="EMBL" id="CAB3742298.1"/>
    </source>
</evidence>
<protein>
    <recommendedName>
        <fullName evidence="3">Tetratricopeptide repeat protein</fullName>
    </recommendedName>
</protein>
<sequence>MAVGYWTSTSTQACSGFEPVGRVFHSGREVLLPGIANFTEKLNKALLRNETSREQYVQPGVPVQVKGLSGAEVPDRYSGSCGPLVTSFTPEQGRKYHVDFAFQGTSSCSQSVMDITDADHPSPVGRPVACPKGQDYLALDKVKKNFLEADHERQLEDARQQEAAATSDADKASAMKKEAAALDSLGRSKEALEVIDRAMALAKGENNGDLIATKAGILFALNDPQAALTLLAPEIDNTRKRAGSQPTVQRAVILGTYTEGFVTATFARMQLEQWREAIDTLVDAQSPLEGPSFLAYRAVLYRYIMARAQNPSLANATLEHDAAYYADHDSSHYGALLRMWRGDGTALEVTAILARMSGVDQQEARAEVLFYQGAYRKFVKGTSTGASSALVELNQLAPYGSIEWIYGQRVLQ</sequence>
<evidence type="ECO:0008006" key="3">
    <source>
        <dbReference type="Google" id="ProtNLM"/>
    </source>
</evidence>
<keyword evidence="2" id="KW-1185">Reference proteome</keyword>
<accession>A0A6J5CQC1</accession>
<reference evidence="1 2" key="1">
    <citation type="submission" date="2020-04" db="EMBL/GenBank/DDBJ databases">
        <authorList>
            <person name="De Canck E."/>
        </authorList>
    </citation>
    <scope>NUCLEOTIDE SEQUENCE [LARGE SCALE GENOMIC DNA]</scope>
    <source>
        <strain evidence="1 2">LMG 24238</strain>
    </source>
</reference>
<organism evidence="1 2">
    <name type="scientific">Paraburkholderia sediminicola</name>
    <dbReference type="NCBI Taxonomy" id="458836"/>
    <lineage>
        <taxon>Bacteria</taxon>
        <taxon>Pseudomonadati</taxon>
        <taxon>Pseudomonadota</taxon>
        <taxon>Betaproteobacteria</taxon>
        <taxon>Burkholderiales</taxon>
        <taxon>Burkholderiaceae</taxon>
        <taxon>Paraburkholderia</taxon>
    </lineage>
</organism>
<dbReference type="AlphaFoldDB" id="A0A6J5CQC1"/>
<proteinExistence type="predicted"/>
<evidence type="ECO:0000313" key="2">
    <source>
        <dbReference type="Proteomes" id="UP000494255"/>
    </source>
</evidence>
<dbReference type="InterPro" id="IPR011990">
    <property type="entry name" value="TPR-like_helical_dom_sf"/>
</dbReference>